<evidence type="ECO:0000313" key="2">
    <source>
        <dbReference type="EMBL" id="AEA34185.1"/>
    </source>
</evidence>
<protein>
    <recommendedName>
        <fullName evidence="1">MIP18 family-like domain-containing protein</fullName>
    </recommendedName>
</protein>
<dbReference type="InterPro" id="IPR002744">
    <property type="entry name" value="MIP18-like"/>
</dbReference>
<dbReference type="KEGG" id="hmr:Hipma_1223"/>
<dbReference type="InParanoid" id="F2LX01"/>
<dbReference type="Pfam" id="PF01883">
    <property type="entry name" value="FeS_assembly_P"/>
    <property type="match status" value="1"/>
</dbReference>
<dbReference type="Proteomes" id="UP000008139">
    <property type="component" value="Chromosome"/>
</dbReference>
<proteinExistence type="predicted"/>
<evidence type="ECO:0000313" key="3">
    <source>
        <dbReference type="Proteomes" id="UP000008139"/>
    </source>
</evidence>
<reference evidence="3" key="2">
    <citation type="submission" date="2011-03" db="EMBL/GenBank/DDBJ databases">
        <title>The complete genome of Hippea maritima DSM 10411.</title>
        <authorList>
            <consortium name="US DOE Joint Genome Institute (JGI-PGF)"/>
            <person name="Lucas S."/>
            <person name="Copeland A."/>
            <person name="Lapidus A."/>
            <person name="Bruce D."/>
            <person name="Goodwin L."/>
            <person name="Pitluck S."/>
            <person name="Peters L."/>
            <person name="Kyrpides N."/>
            <person name="Mavromatis K."/>
            <person name="Pagani I."/>
            <person name="Ivanova N."/>
            <person name="Mikhailova N."/>
            <person name="Lu M."/>
            <person name="Detter J.C."/>
            <person name="Tapia R."/>
            <person name="Han C."/>
            <person name="Land M."/>
            <person name="Hauser L."/>
            <person name="Markowitz V."/>
            <person name="Cheng J.-F."/>
            <person name="Hugenholtz P."/>
            <person name="Woyke T."/>
            <person name="Wu D."/>
            <person name="Spring S."/>
            <person name="Schroeder M."/>
            <person name="Brambilla E."/>
            <person name="Klenk H.-P."/>
            <person name="Eisen J.A."/>
        </authorList>
    </citation>
    <scope>NUCLEOTIDE SEQUENCE [LARGE SCALE GENOMIC DNA]</scope>
    <source>
        <strain evidence="3">ATCC 700847 / DSM 10411 / MH2</strain>
    </source>
</reference>
<keyword evidence="3" id="KW-1185">Reference proteome</keyword>
<sequence length="97" mass="11012">MSIKDEILEKLRGVYDPELREDVVKLKLVYDLKVDEQNGVASIKFRPTVENCPVGLQLAIAIKKAILSVDGVKKANVKVENFIWAKEAEEFLRALDR</sequence>
<dbReference type="HOGENOM" id="CLU_091588_3_0_7"/>
<dbReference type="InterPro" id="IPR034904">
    <property type="entry name" value="FSCA_dom_sf"/>
</dbReference>
<dbReference type="PANTHER" id="PTHR42831:SF1">
    <property type="entry name" value="FE-S PROTEIN MATURATION AUXILIARY FACTOR YITW"/>
    <property type="match status" value="1"/>
</dbReference>
<name>F2LX01_HIPMA</name>
<dbReference type="eggNOG" id="COG2151">
    <property type="taxonomic scope" value="Bacteria"/>
</dbReference>
<feature type="domain" description="MIP18 family-like" evidence="1">
    <location>
        <begin position="4"/>
        <end position="79"/>
    </location>
</feature>
<dbReference type="AlphaFoldDB" id="F2LX01"/>
<accession>F2LX01</accession>
<organism evidence="2 3">
    <name type="scientific">Hippea maritima (strain ATCC 700847 / DSM 10411 / MH2)</name>
    <dbReference type="NCBI Taxonomy" id="760142"/>
    <lineage>
        <taxon>Bacteria</taxon>
        <taxon>Pseudomonadati</taxon>
        <taxon>Campylobacterota</taxon>
        <taxon>Desulfurellia</taxon>
        <taxon>Desulfurellales</taxon>
        <taxon>Hippeaceae</taxon>
        <taxon>Hippea</taxon>
    </lineage>
</organism>
<dbReference type="PANTHER" id="PTHR42831">
    <property type="entry name" value="FE-S PROTEIN MATURATION AUXILIARY FACTOR YITW"/>
    <property type="match status" value="1"/>
</dbReference>
<dbReference type="InterPro" id="IPR052339">
    <property type="entry name" value="Fe-S_Maturation_MIP18"/>
</dbReference>
<dbReference type="STRING" id="760142.Hipma_1223"/>
<dbReference type="EMBL" id="CP002606">
    <property type="protein sequence ID" value="AEA34185.1"/>
    <property type="molecule type" value="Genomic_DNA"/>
</dbReference>
<dbReference type="SUPFAM" id="SSF117916">
    <property type="entry name" value="Fe-S cluster assembly (FSCA) domain-like"/>
    <property type="match status" value="1"/>
</dbReference>
<evidence type="ECO:0000259" key="1">
    <source>
        <dbReference type="Pfam" id="PF01883"/>
    </source>
</evidence>
<dbReference type="RefSeq" id="WP_013682222.1">
    <property type="nucleotide sequence ID" value="NC_015318.1"/>
</dbReference>
<dbReference type="Gene3D" id="3.30.300.130">
    <property type="entry name" value="Fe-S cluster assembly (FSCA)"/>
    <property type="match status" value="1"/>
</dbReference>
<dbReference type="OrthoDB" id="9805360at2"/>
<gene>
    <name evidence="2" type="ordered locus">Hipma_1223</name>
</gene>
<reference evidence="2 3" key="1">
    <citation type="journal article" date="2011" name="Stand. Genomic Sci.">
        <title>Complete genome sequence of the thermophilic sulfur-reducer Hippea maritima type strain (MH(2)).</title>
        <authorList>
            <person name="Huntemann M."/>
            <person name="Lu M."/>
            <person name="Nolan M."/>
            <person name="Lapidus A."/>
            <person name="Lucas S."/>
            <person name="Hammon N."/>
            <person name="Deshpande S."/>
            <person name="Cheng J.F."/>
            <person name="Tapia R."/>
            <person name="Han C."/>
            <person name="Goodwin L."/>
            <person name="Pitluck S."/>
            <person name="Liolios K."/>
            <person name="Pagani I."/>
            <person name="Ivanova N."/>
            <person name="Ovchinikova G."/>
            <person name="Pati A."/>
            <person name="Chen A."/>
            <person name="Palaniappan K."/>
            <person name="Land M."/>
            <person name="Hauser L."/>
            <person name="Jeffries C.D."/>
            <person name="Detter J.C."/>
            <person name="Brambilla E.M."/>
            <person name="Rohde M."/>
            <person name="Spring S."/>
            <person name="Goker M."/>
            <person name="Woyke T."/>
            <person name="Bristow J."/>
            <person name="Eisen J.A."/>
            <person name="Markowitz V."/>
            <person name="Hugenholtz P."/>
            <person name="Kyrpides N.C."/>
            <person name="Klenk H.P."/>
            <person name="Mavromatis K."/>
        </authorList>
    </citation>
    <scope>NUCLEOTIDE SEQUENCE [LARGE SCALE GENOMIC DNA]</scope>
    <source>
        <strain evidence="3">ATCC 700847 / DSM 10411 / MH2</strain>
    </source>
</reference>